<reference evidence="2" key="1">
    <citation type="journal article" date="2021" name="Nat. Commun.">
        <title>Genetic determinants of endophytism in the Arabidopsis root mycobiome.</title>
        <authorList>
            <person name="Mesny F."/>
            <person name="Miyauchi S."/>
            <person name="Thiergart T."/>
            <person name="Pickel B."/>
            <person name="Atanasova L."/>
            <person name="Karlsson M."/>
            <person name="Huettel B."/>
            <person name="Barry K.W."/>
            <person name="Haridas S."/>
            <person name="Chen C."/>
            <person name="Bauer D."/>
            <person name="Andreopoulos W."/>
            <person name="Pangilinan J."/>
            <person name="LaButti K."/>
            <person name="Riley R."/>
            <person name="Lipzen A."/>
            <person name="Clum A."/>
            <person name="Drula E."/>
            <person name="Henrissat B."/>
            <person name="Kohler A."/>
            <person name="Grigoriev I.V."/>
            <person name="Martin F.M."/>
            <person name="Hacquard S."/>
        </authorList>
    </citation>
    <scope>NUCLEOTIDE SEQUENCE</scope>
    <source>
        <strain evidence="2">MPI-CAGE-CH-0230</strain>
    </source>
</reference>
<dbReference type="Gene3D" id="3.40.50.1580">
    <property type="entry name" value="Nucleoside phosphorylase domain"/>
    <property type="match status" value="1"/>
</dbReference>
<dbReference type="InterPro" id="IPR035994">
    <property type="entry name" value="Nucleoside_phosphorylase_sf"/>
</dbReference>
<dbReference type="GO" id="GO:0009116">
    <property type="term" value="P:nucleoside metabolic process"/>
    <property type="evidence" value="ECO:0007669"/>
    <property type="project" value="InterPro"/>
</dbReference>
<feature type="transmembrane region" description="Helical" evidence="1">
    <location>
        <begin position="20"/>
        <end position="38"/>
    </location>
</feature>
<comment type="caution">
    <text evidence="2">The sequence shown here is derived from an EMBL/GenBank/DDBJ whole genome shotgun (WGS) entry which is preliminary data.</text>
</comment>
<name>A0A9P8Y577_9PEZI</name>
<dbReference type="SUPFAM" id="SSF53167">
    <property type="entry name" value="Purine and uridine phosphorylases"/>
    <property type="match status" value="1"/>
</dbReference>
<evidence type="ECO:0000256" key="1">
    <source>
        <dbReference type="SAM" id="Phobius"/>
    </source>
</evidence>
<dbReference type="GO" id="GO:0003824">
    <property type="term" value="F:catalytic activity"/>
    <property type="evidence" value="ECO:0007669"/>
    <property type="project" value="InterPro"/>
</dbReference>
<proteinExistence type="predicted"/>
<dbReference type="GeneID" id="70189871"/>
<keyword evidence="1" id="KW-0812">Transmembrane</keyword>
<evidence type="ECO:0000313" key="3">
    <source>
        <dbReference type="Proteomes" id="UP000756346"/>
    </source>
</evidence>
<dbReference type="EMBL" id="JAGTJQ010000006">
    <property type="protein sequence ID" value="KAH7029540.1"/>
    <property type="molecule type" value="Genomic_DNA"/>
</dbReference>
<dbReference type="RefSeq" id="XP_046011828.1">
    <property type="nucleotide sequence ID" value="XM_046160325.1"/>
</dbReference>
<dbReference type="AlphaFoldDB" id="A0A9P8Y577"/>
<dbReference type="PANTHER" id="PTHR46082:SF11">
    <property type="entry name" value="AAA+ ATPASE DOMAIN-CONTAINING PROTEIN-RELATED"/>
    <property type="match status" value="1"/>
</dbReference>
<keyword evidence="1" id="KW-0472">Membrane</keyword>
<sequence length="350" mass="38116">MAVRHDARSQRDFLDHREYHIVWFAPLAIEAAAALVVLDERHHGQFRTPPGVNSVYKAGSIAGHNVAIATFAAGQEYGTNSAATIAKEIEIVFPNVRFVLLVGVAAGLPTPDRDIRLGDVLVAVSQGDAPAVVDYQLGKETAEAGFVPLRQGYLLNPIPRLLGAAINSLRLEANEGLDLVMQNFQNDFSIHRNFSHPGQDQDVLTTKIEDGSQIQLDRPRRLETEQTRLWYGTIGSGNKLLKNSTIRDQLRDKFGLIGLEMEVAGMMNILPTGVIRGVCDYGDEQKNKAWQPYAAAVAASYAKALLASLPSTAYAASRSRRPRSALETVGTLGQEDVDGIRLVGRAPARL</sequence>
<dbReference type="PANTHER" id="PTHR46082">
    <property type="entry name" value="ATP/GTP-BINDING PROTEIN-RELATED"/>
    <property type="match status" value="1"/>
</dbReference>
<dbReference type="Proteomes" id="UP000756346">
    <property type="component" value="Unassembled WGS sequence"/>
</dbReference>
<dbReference type="OrthoDB" id="1658288at2759"/>
<evidence type="ECO:0000313" key="2">
    <source>
        <dbReference type="EMBL" id="KAH7029540.1"/>
    </source>
</evidence>
<dbReference type="InterPro" id="IPR053137">
    <property type="entry name" value="NLR-like"/>
</dbReference>
<accession>A0A9P8Y577</accession>
<gene>
    <name evidence="2" type="ORF">B0I36DRAFT_375014</name>
</gene>
<keyword evidence="1" id="KW-1133">Transmembrane helix</keyword>
<organism evidence="2 3">
    <name type="scientific">Microdochium trichocladiopsis</name>
    <dbReference type="NCBI Taxonomy" id="1682393"/>
    <lineage>
        <taxon>Eukaryota</taxon>
        <taxon>Fungi</taxon>
        <taxon>Dikarya</taxon>
        <taxon>Ascomycota</taxon>
        <taxon>Pezizomycotina</taxon>
        <taxon>Sordariomycetes</taxon>
        <taxon>Xylariomycetidae</taxon>
        <taxon>Xylariales</taxon>
        <taxon>Microdochiaceae</taxon>
        <taxon>Microdochium</taxon>
    </lineage>
</organism>
<protein>
    <submittedName>
        <fullName evidence="2">Nucleoside phosphorylase domain-containing protein</fullName>
    </submittedName>
</protein>
<keyword evidence="3" id="KW-1185">Reference proteome</keyword>